<dbReference type="PROSITE" id="PS51257">
    <property type="entry name" value="PROKAR_LIPOPROTEIN"/>
    <property type="match status" value="1"/>
</dbReference>
<dbReference type="Pfam" id="PF04616">
    <property type="entry name" value="Glyco_hydro_43"/>
    <property type="match status" value="1"/>
</dbReference>
<accession>A0A561BPB1</accession>
<evidence type="ECO:0000256" key="1">
    <source>
        <dbReference type="ARBA" id="ARBA00009865"/>
    </source>
</evidence>
<evidence type="ECO:0000256" key="2">
    <source>
        <dbReference type="ARBA" id="ARBA00022801"/>
    </source>
</evidence>
<dbReference type="CDD" id="cd08999">
    <property type="entry name" value="GH43_ABN-like"/>
    <property type="match status" value="1"/>
</dbReference>
<feature type="signal peptide" evidence="7">
    <location>
        <begin position="1"/>
        <end position="19"/>
    </location>
</feature>
<organism evidence="8 9">
    <name type="scientific">Kribbella amoyensis</name>
    <dbReference type="NCBI Taxonomy" id="996641"/>
    <lineage>
        <taxon>Bacteria</taxon>
        <taxon>Bacillati</taxon>
        <taxon>Actinomycetota</taxon>
        <taxon>Actinomycetes</taxon>
        <taxon>Propionibacteriales</taxon>
        <taxon>Kribbellaceae</taxon>
        <taxon>Kribbella</taxon>
    </lineage>
</organism>
<keyword evidence="7" id="KW-0732">Signal</keyword>
<keyword evidence="3 6" id="KW-0326">Glycosidase</keyword>
<dbReference type="Gene3D" id="2.115.10.20">
    <property type="entry name" value="Glycosyl hydrolase domain, family 43"/>
    <property type="match status" value="1"/>
</dbReference>
<evidence type="ECO:0000256" key="3">
    <source>
        <dbReference type="ARBA" id="ARBA00023295"/>
    </source>
</evidence>
<dbReference type="InterPro" id="IPR023296">
    <property type="entry name" value="Glyco_hydro_beta-prop_sf"/>
</dbReference>
<dbReference type="GO" id="GO:0005975">
    <property type="term" value="P:carbohydrate metabolic process"/>
    <property type="evidence" value="ECO:0007669"/>
    <property type="project" value="InterPro"/>
</dbReference>
<dbReference type="OrthoDB" id="9801455at2"/>
<dbReference type="RefSeq" id="WP_145804777.1">
    <property type="nucleotide sequence ID" value="NZ_VIVK01000001.1"/>
</dbReference>
<feature type="active site" description="Proton donor" evidence="4">
    <location>
        <position position="225"/>
    </location>
</feature>
<dbReference type="GO" id="GO:0004553">
    <property type="term" value="F:hydrolase activity, hydrolyzing O-glycosyl compounds"/>
    <property type="evidence" value="ECO:0007669"/>
    <property type="project" value="InterPro"/>
</dbReference>
<gene>
    <name evidence="8" type="ORF">FB561_1727</name>
</gene>
<dbReference type="InterPro" id="IPR051795">
    <property type="entry name" value="Glycosyl_Hydrlase_43"/>
</dbReference>
<sequence>MLRRSGLSLLLLLGLTGLAGCGGDSPGGAAADGTPEGMRMGFTNPVYDNNFADPHVIAVDGGYYAFATNGSLGKIQTLKSTDLVSWDQVGDALPSLPDWSTPGKVWAPEVAVHGAGRYVMYYTTADDASGRQCVGVAVAEKPEGPYVDKSTKPLVCQPDEGGSIDASPFQDSTGKRWLYWKNDGNAIGVDTWIYVSQLSDDGLTLVGETTRLIKQDLPWEGNLVEAPYLVEREGKFHLFYSANAFDKADYAVGHALCESPTGPCNKSGDPILTTSEDAAGPGHNMVLVKDNRYWFVYHAWDPASVGSDPPGRTMWLSELTWDGDKPVVQPPLRENPSRP</sequence>
<dbReference type="SUPFAM" id="SSF75005">
    <property type="entry name" value="Arabinanase/levansucrase/invertase"/>
    <property type="match status" value="1"/>
</dbReference>
<feature type="site" description="Important for catalytic activity, responsible for pKa modulation of the active site Glu and correct orientation of both the proton donor and substrate" evidence="5">
    <location>
        <position position="165"/>
    </location>
</feature>
<dbReference type="EMBL" id="VIVK01000001">
    <property type="protein sequence ID" value="TWD80642.1"/>
    <property type="molecule type" value="Genomic_DNA"/>
</dbReference>
<evidence type="ECO:0000313" key="8">
    <source>
        <dbReference type="EMBL" id="TWD80642.1"/>
    </source>
</evidence>
<evidence type="ECO:0000256" key="5">
    <source>
        <dbReference type="PIRSR" id="PIRSR606710-2"/>
    </source>
</evidence>
<reference evidence="8 9" key="1">
    <citation type="submission" date="2019-06" db="EMBL/GenBank/DDBJ databases">
        <title>Sequencing the genomes of 1000 actinobacteria strains.</title>
        <authorList>
            <person name="Klenk H.-P."/>
        </authorList>
    </citation>
    <scope>NUCLEOTIDE SEQUENCE [LARGE SCALE GENOMIC DNA]</scope>
    <source>
        <strain evidence="8 9">DSM 24683</strain>
    </source>
</reference>
<comment type="similarity">
    <text evidence="1 6">Belongs to the glycosyl hydrolase 43 family.</text>
</comment>
<feature type="active site" description="Proton acceptor" evidence="4">
    <location>
        <position position="53"/>
    </location>
</feature>
<comment type="caution">
    <text evidence="8">The sequence shown here is derived from an EMBL/GenBank/DDBJ whole genome shotgun (WGS) entry which is preliminary data.</text>
</comment>
<name>A0A561BPB1_9ACTN</name>
<keyword evidence="9" id="KW-1185">Reference proteome</keyword>
<evidence type="ECO:0000256" key="7">
    <source>
        <dbReference type="SAM" id="SignalP"/>
    </source>
</evidence>
<keyword evidence="2 6" id="KW-0378">Hydrolase</keyword>
<evidence type="ECO:0000256" key="6">
    <source>
        <dbReference type="RuleBase" id="RU361187"/>
    </source>
</evidence>
<proteinExistence type="inferred from homology"/>
<dbReference type="InterPro" id="IPR006710">
    <property type="entry name" value="Glyco_hydro_43"/>
</dbReference>
<evidence type="ECO:0000313" key="9">
    <source>
        <dbReference type="Proteomes" id="UP000318380"/>
    </source>
</evidence>
<dbReference type="Proteomes" id="UP000318380">
    <property type="component" value="Unassembled WGS sequence"/>
</dbReference>
<dbReference type="PANTHER" id="PTHR42812">
    <property type="entry name" value="BETA-XYLOSIDASE"/>
    <property type="match status" value="1"/>
</dbReference>
<dbReference type="AlphaFoldDB" id="A0A561BPB1"/>
<evidence type="ECO:0000256" key="4">
    <source>
        <dbReference type="PIRSR" id="PIRSR606710-1"/>
    </source>
</evidence>
<protein>
    <submittedName>
        <fullName evidence="8">Glycosyl hydrolase family 43</fullName>
    </submittedName>
</protein>
<feature type="chain" id="PRO_5038625785" evidence="7">
    <location>
        <begin position="20"/>
        <end position="339"/>
    </location>
</feature>
<dbReference type="PANTHER" id="PTHR42812:SF5">
    <property type="entry name" value="ENDO-ARABINASE"/>
    <property type="match status" value="1"/>
</dbReference>